<feature type="domain" description="Integrase catalytic" evidence="2">
    <location>
        <begin position="145"/>
        <end position="365"/>
    </location>
</feature>
<protein>
    <submittedName>
        <fullName evidence="3">Transposase, putative</fullName>
    </submittedName>
</protein>
<sequence length="594" mass="66161">MAAGKILQEQGDKTLVCPEFSSKSLFRWKEAYDRFGISGLCGASHRRGNTRRRLAAEVLAALNRCVQGYLDPNRPTKETIYQNVRCAIDELKEDRIKSGLSKLNPPCREAVRLAIGELDDFEVCLAREGLETARRKFASVSVGVGATRPLQRIEKDEWTADLITLLEESDFFSAITPEERAALGLDRKSLRVLITVAICTATKCIVGLCISPVGSTDSALQTIEMIMQDKGVYSDAVGALSPWHMYGTPELIITDCANYNISAASHFAMDSVGCRIEHCPAGKPQMKGVIERLFRTVSINLLPRLSGRTFHDVVTRGDRDPTKEAALSVNEFCDVLTRWIVDIYHRKPHQGLGGEAPIDVWNRLVNQFGVRPAPDRKTRALAFGQETERRLKPTGITVMGIRYHNNVLASLLLRDEKAVVKLRWHPADLGSIFVQIGIEWHEVPNVGGAFNGVSALHWDLTRRALRTQYKERETVHFDVVRKALAEIERVNKDAMERAGLQVQKWTKQKVEQIEAELSIGLSVNQDPADEQPSTDGFGLDLPTAPALEQPADVSLLDDKSVSRHKNDVSVTPEPTPRPSHRRSASSDDWTFGEK</sequence>
<dbReference type="STRING" id="375451.RD1_4042"/>
<dbReference type="HOGENOM" id="CLU_018861_1_0_5"/>
<dbReference type="InterPro" id="IPR001584">
    <property type="entry name" value="Integrase_cat-core"/>
</dbReference>
<dbReference type="EMBL" id="CP000362">
    <property type="protein sequence ID" value="ABG33487.1"/>
    <property type="molecule type" value="Genomic_DNA"/>
</dbReference>
<dbReference type="AlphaFoldDB" id="Q160V6"/>
<dbReference type="GO" id="GO:0015074">
    <property type="term" value="P:DNA integration"/>
    <property type="evidence" value="ECO:0007669"/>
    <property type="project" value="InterPro"/>
</dbReference>
<dbReference type="KEGG" id="rde:RD1_4042"/>
<dbReference type="InterPro" id="IPR012337">
    <property type="entry name" value="RNaseH-like_sf"/>
</dbReference>
<dbReference type="PROSITE" id="PS50994">
    <property type="entry name" value="INTEGRASE"/>
    <property type="match status" value="1"/>
</dbReference>
<dbReference type="Proteomes" id="UP000007029">
    <property type="component" value="Chromosome"/>
</dbReference>
<organism evidence="3 4">
    <name type="scientific">Roseobacter denitrificans (strain ATCC 33942 / OCh 114)</name>
    <name type="common">Erythrobacter sp. (strain OCh 114)</name>
    <name type="synonym">Roseobacter denitrificans</name>
    <dbReference type="NCBI Taxonomy" id="375451"/>
    <lineage>
        <taxon>Bacteria</taxon>
        <taxon>Pseudomonadati</taxon>
        <taxon>Pseudomonadota</taxon>
        <taxon>Alphaproteobacteria</taxon>
        <taxon>Rhodobacterales</taxon>
        <taxon>Roseobacteraceae</taxon>
        <taxon>Roseobacter</taxon>
    </lineage>
</organism>
<reference evidence="3 4" key="1">
    <citation type="journal article" date="2007" name="J. Bacteriol.">
        <title>The complete genome sequence of Roseobacter denitrificans reveals a mixotrophic rather than photosynthetic metabolism.</title>
        <authorList>
            <person name="Swingley W.D."/>
            <person name="Sadekar S."/>
            <person name="Mastrian S.D."/>
            <person name="Matthies H.J."/>
            <person name="Hao J."/>
            <person name="Ramos H."/>
            <person name="Acharya C.R."/>
            <person name="Conrad A.L."/>
            <person name="Taylor H.L."/>
            <person name="Dejesa L.C."/>
            <person name="Shah M.K."/>
            <person name="O'huallachain M.E."/>
            <person name="Lince M.T."/>
            <person name="Blankenship R.E."/>
            <person name="Beatty J.T."/>
            <person name="Touchman J.W."/>
        </authorList>
    </citation>
    <scope>NUCLEOTIDE SEQUENCE [LARGE SCALE GENOMIC DNA]</scope>
    <source>
        <strain evidence="4">ATCC 33942 / OCh 114</strain>
    </source>
</reference>
<evidence type="ECO:0000259" key="2">
    <source>
        <dbReference type="PROSITE" id="PS50994"/>
    </source>
</evidence>
<dbReference type="SUPFAM" id="SSF53098">
    <property type="entry name" value="Ribonuclease H-like"/>
    <property type="match status" value="1"/>
</dbReference>
<dbReference type="InterPro" id="IPR036397">
    <property type="entry name" value="RNaseH_sf"/>
</dbReference>
<gene>
    <name evidence="3" type="ordered locus">RD1_4042</name>
</gene>
<name>Q160V6_ROSDO</name>
<accession>Q160V6</accession>
<dbReference type="eggNOG" id="COG2801">
    <property type="taxonomic scope" value="Bacteria"/>
</dbReference>
<dbReference type="GO" id="GO:0003676">
    <property type="term" value="F:nucleic acid binding"/>
    <property type="evidence" value="ECO:0007669"/>
    <property type="project" value="InterPro"/>
</dbReference>
<keyword evidence="4" id="KW-1185">Reference proteome</keyword>
<evidence type="ECO:0000313" key="4">
    <source>
        <dbReference type="Proteomes" id="UP000007029"/>
    </source>
</evidence>
<feature type="region of interest" description="Disordered" evidence="1">
    <location>
        <begin position="521"/>
        <end position="594"/>
    </location>
</feature>
<evidence type="ECO:0000256" key="1">
    <source>
        <dbReference type="SAM" id="MobiDB-lite"/>
    </source>
</evidence>
<evidence type="ECO:0000313" key="3">
    <source>
        <dbReference type="EMBL" id="ABG33487.1"/>
    </source>
</evidence>
<dbReference type="InterPro" id="IPR015378">
    <property type="entry name" value="Transposase-like_Mu_C"/>
</dbReference>
<dbReference type="Pfam" id="PF09299">
    <property type="entry name" value="Mu-transpos_C"/>
    <property type="match status" value="1"/>
</dbReference>
<feature type="compositionally biased region" description="Basic and acidic residues" evidence="1">
    <location>
        <begin position="556"/>
        <end position="567"/>
    </location>
</feature>
<proteinExistence type="predicted"/>
<dbReference type="Gene3D" id="3.30.420.10">
    <property type="entry name" value="Ribonuclease H-like superfamily/Ribonuclease H"/>
    <property type="match status" value="1"/>
</dbReference>